<dbReference type="EMBL" id="CAJPIZ010005687">
    <property type="protein sequence ID" value="CAG2108851.1"/>
    <property type="molecule type" value="Genomic_DNA"/>
</dbReference>
<keyword evidence="3" id="KW-1185">Reference proteome</keyword>
<dbReference type="EMBL" id="OC860262">
    <property type="protein sequence ID" value="CAD7628421.1"/>
    <property type="molecule type" value="Genomic_DNA"/>
</dbReference>
<accession>A0A7R9KSY3</accession>
<proteinExistence type="predicted"/>
<dbReference type="InterPro" id="IPR029063">
    <property type="entry name" value="SAM-dependent_MTases_sf"/>
</dbReference>
<dbReference type="PANTHER" id="PTHR43464">
    <property type="entry name" value="METHYLTRANSFERASE"/>
    <property type="match status" value="1"/>
</dbReference>
<dbReference type="PANTHER" id="PTHR43464:SF23">
    <property type="entry name" value="JUVENILE HORMONE ACID O-METHYLTRANSFERASE"/>
    <property type="match status" value="1"/>
</dbReference>
<organism evidence="2">
    <name type="scientific">Medioppia subpectinata</name>
    <dbReference type="NCBI Taxonomy" id="1979941"/>
    <lineage>
        <taxon>Eukaryota</taxon>
        <taxon>Metazoa</taxon>
        <taxon>Ecdysozoa</taxon>
        <taxon>Arthropoda</taxon>
        <taxon>Chelicerata</taxon>
        <taxon>Arachnida</taxon>
        <taxon>Acari</taxon>
        <taxon>Acariformes</taxon>
        <taxon>Sarcoptiformes</taxon>
        <taxon>Oribatida</taxon>
        <taxon>Brachypylina</taxon>
        <taxon>Oppioidea</taxon>
        <taxon>Oppiidae</taxon>
        <taxon>Medioppia</taxon>
    </lineage>
</organism>
<dbReference type="AlphaFoldDB" id="A0A7R9KSY3"/>
<dbReference type="CDD" id="cd02440">
    <property type="entry name" value="AdoMet_MTases"/>
    <property type="match status" value="1"/>
</dbReference>
<dbReference type="OrthoDB" id="10039245at2759"/>
<dbReference type="Proteomes" id="UP000759131">
    <property type="component" value="Unassembled WGS sequence"/>
</dbReference>
<sequence length="220" mass="25107">MSEKEERIKLIQEVLSTADLNVTKKWYSKWASNYEQDIAFMEYNGPEVTVNEFLSLNIPKDARILDIGMGTGNVGIHLKQNGYTNIDGLDASPEMVEIAKQRNCYKNLICSSVEKETRLPIEDKTYDVVIMAGCLCPGHIRWNSFPQIIRIVKSGGVVFWLVAVSKTFEEKDEDFRNGNNENLVKSLTTEGKWDYINGYPKRVENYMIGTEGDIYAMKVQ</sequence>
<dbReference type="Gene3D" id="3.40.50.150">
    <property type="entry name" value="Vaccinia Virus protein VP39"/>
    <property type="match status" value="1"/>
</dbReference>
<dbReference type="GO" id="GO:0010420">
    <property type="term" value="F:polyprenyldihydroxybenzoate methyltransferase activity"/>
    <property type="evidence" value="ECO:0007669"/>
    <property type="project" value="TreeGrafter"/>
</dbReference>
<gene>
    <name evidence="2" type="ORF">OSB1V03_LOCUS8843</name>
</gene>
<dbReference type="Pfam" id="PF13649">
    <property type="entry name" value="Methyltransf_25"/>
    <property type="match status" value="1"/>
</dbReference>
<protein>
    <recommendedName>
        <fullName evidence="1">Methyltransferase domain-containing protein</fullName>
    </recommendedName>
</protein>
<reference evidence="2" key="1">
    <citation type="submission" date="2020-11" db="EMBL/GenBank/DDBJ databases">
        <authorList>
            <person name="Tran Van P."/>
        </authorList>
    </citation>
    <scope>NUCLEOTIDE SEQUENCE</scope>
</reference>
<evidence type="ECO:0000259" key="1">
    <source>
        <dbReference type="Pfam" id="PF13649"/>
    </source>
</evidence>
<name>A0A7R9KSY3_9ACAR</name>
<evidence type="ECO:0000313" key="2">
    <source>
        <dbReference type="EMBL" id="CAD7628421.1"/>
    </source>
</evidence>
<feature type="domain" description="Methyltransferase" evidence="1">
    <location>
        <begin position="64"/>
        <end position="156"/>
    </location>
</feature>
<dbReference type="InterPro" id="IPR041698">
    <property type="entry name" value="Methyltransf_25"/>
</dbReference>
<evidence type="ECO:0000313" key="3">
    <source>
        <dbReference type="Proteomes" id="UP000759131"/>
    </source>
</evidence>
<dbReference type="SUPFAM" id="SSF53335">
    <property type="entry name" value="S-adenosyl-L-methionine-dependent methyltransferases"/>
    <property type="match status" value="1"/>
</dbReference>